<proteinExistence type="predicted"/>
<evidence type="ECO:0000256" key="13">
    <source>
        <dbReference type="SAM" id="Phobius"/>
    </source>
</evidence>
<dbReference type="InterPro" id="IPR004358">
    <property type="entry name" value="Sig_transdc_His_kin-like_C"/>
</dbReference>
<dbReference type="CDD" id="cd16922">
    <property type="entry name" value="HATPase_EvgS-ArcB-TorS-like"/>
    <property type="match status" value="1"/>
</dbReference>
<dbReference type="InterPro" id="IPR003594">
    <property type="entry name" value="HATPase_dom"/>
</dbReference>
<evidence type="ECO:0000256" key="10">
    <source>
        <dbReference type="ARBA" id="ARBA00023012"/>
    </source>
</evidence>
<dbReference type="Gene3D" id="1.10.287.130">
    <property type="match status" value="1"/>
</dbReference>
<dbReference type="Gene3D" id="3.30.565.10">
    <property type="entry name" value="Histidine kinase-like ATPase, C-terminal domain"/>
    <property type="match status" value="1"/>
</dbReference>
<dbReference type="Pfam" id="PF00512">
    <property type="entry name" value="HisKA"/>
    <property type="match status" value="1"/>
</dbReference>
<feature type="domain" description="Histidine kinase" evidence="14">
    <location>
        <begin position="408"/>
        <end position="627"/>
    </location>
</feature>
<dbReference type="PANTHER" id="PTHR43711:SF31">
    <property type="entry name" value="HISTIDINE KINASE"/>
    <property type="match status" value="1"/>
</dbReference>
<evidence type="ECO:0000259" key="14">
    <source>
        <dbReference type="PROSITE" id="PS50109"/>
    </source>
</evidence>
<evidence type="ECO:0000313" key="16">
    <source>
        <dbReference type="Proteomes" id="UP001056766"/>
    </source>
</evidence>
<dbReference type="SUPFAM" id="SSF55874">
    <property type="entry name" value="ATPase domain of HSP90 chaperone/DNA topoisomerase II/histidine kinase"/>
    <property type="match status" value="1"/>
</dbReference>
<comment type="subcellular location">
    <subcellularLocation>
        <location evidence="2">Cell membrane</location>
        <topology evidence="2">Multi-pass membrane protein</topology>
    </subcellularLocation>
</comment>
<evidence type="ECO:0000256" key="5">
    <source>
        <dbReference type="ARBA" id="ARBA00022553"/>
    </source>
</evidence>
<dbReference type="InterPro" id="IPR005467">
    <property type="entry name" value="His_kinase_dom"/>
</dbReference>
<reference evidence="15" key="2">
    <citation type="submission" date="2021-04" db="EMBL/GenBank/DDBJ databases">
        <authorList>
            <person name="Dong X."/>
        </authorList>
    </citation>
    <scope>NUCLEOTIDE SEQUENCE</scope>
    <source>
        <strain evidence="15">LLY</strain>
    </source>
</reference>
<dbReference type="InterPro" id="IPR036890">
    <property type="entry name" value="HATPase_C_sf"/>
</dbReference>
<protein>
    <recommendedName>
        <fullName evidence="3">histidine kinase</fullName>
        <ecNumber evidence="3">2.7.13.3</ecNumber>
    </recommendedName>
</protein>
<keyword evidence="8" id="KW-0418">Kinase</keyword>
<dbReference type="SMART" id="SM00388">
    <property type="entry name" value="HisKA"/>
    <property type="match status" value="1"/>
</dbReference>
<evidence type="ECO:0000256" key="6">
    <source>
        <dbReference type="ARBA" id="ARBA00022679"/>
    </source>
</evidence>
<dbReference type="EC" id="2.7.13.3" evidence="3"/>
<dbReference type="Gene3D" id="3.30.450.20">
    <property type="entry name" value="PAS domain"/>
    <property type="match status" value="2"/>
</dbReference>
<dbReference type="SUPFAM" id="SSF47384">
    <property type="entry name" value="Homodimeric domain of signal transducing histidine kinase"/>
    <property type="match status" value="1"/>
</dbReference>
<dbReference type="InterPro" id="IPR050736">
    <property type="entry name" value="Sensor_HK_Regulatory"/>
</dbReference>
<dbReference type="AlphaFoldDB" id="A0A9E4ZFA3"/>
<dbReference type="EMBL" id="JAGSOI010000020">
    <property type="protein sequence ID" value="MCM1986642.1"/>
    <property type="molecule type" value="Genomic_DNA"/>
</dbReference>
<name>A0A9E4ZFA3_9EURY</name>
<dbReference type="GO" id="GO:0005886">
    <property type="term" value="C:plasma membrane"/>
    <property type="evidence" value="ECO:0007669"/>
    <property type="project" value="UniProtKB-SubCell"/>
</dbReference>
<organism evidence="15 16">
    <name type="scientific">Methanococcoides seepicolus</name>
    <dbReference type="NCBI Taxonomy" id="2828780"/>
    <lineage>
        <taxon>Archaea</taxon>
        <taxon>Methanobacteriati</taxon>
        <taxon>Methanobacteriota</taxon>
        <taxon>Stenosarchaea group</taxon>
        <taxon>Methanomicrobia</taxon>
        <taxon>Methanosarcinales</taxon>
        <taxon>Methanosarcinaceae</taxon>
        <taxon>Methanococcoides</taxon>
    </lineage>
</organism>
<dbReference type="CDD" id="cd00082">
    <property type="entry name" value="HisKA"/>
    <property type="match status" value="1"/>
</dbReference>
<evidence type="ECO:0000256" key="12">
    <source>
        <dbReference type="SAM" id="Coils"/>
    </source>
</evidence>
<accession>A0A9E4ZFA3</accession>
<dbReference type="CDD" id="cd12912">
    <property type="entry name" value="PDC2_MCP_like"/>
    <property type="match status" value="1"/>
</dbReference>
<evidence type="ECO:0000256" key="8">
    <source>
        <dbReference type="ARBA" id="ARBA00022777"/>
    </source>
</evidence>
<feature type="transmembrane region" description="Helical" evidence="13">
    <location>
        <begin position="310"/>
        <end position="332"/>
    </location>
</feature>
<comment type="caution">
    <text evidence="15">The sequence shown here is derived from an EMBL/GenBank/DDBJ whole genome shotgun (WGS) entry which is preliminary data.</text>
</comment>
<dbReference type="Pfam" id="PF02743">
    <property type="entry name" value="dCache_1"/>
    <property type="match status" value="1"/>
</dbReference>
<dbReference type="InterPro" id="IPR036097">
    <property type="entry name" value="HisK_dim/P_sf"/>
</dbReference>
<keyword evidence="10" id="KW-0902">Two-component regulatory system</keyword>
<dbReference type="InterPro" id="IPR033479">
    <property type="entry name" value="dCache_1"/>
</dbReference>
<evidence type="ECO:0000256" key="11">
    <source>
        <dbReference type="ARBA" id="ARBA00023136"/>
    </source>
</evidence>
<keyword evidence="7 13" id="KW-0812">Transmembrane</keyword>
<sequence length="637" mass="70953">MDDVPLKVKLILYIGFSVLLVMAATTAIIISTSTSQHEDLAYKKSIEKASNYANQFNSDMQSNMAIARTIENTLTVYNSSDRDEVNDILREVLIANPNLIGTYTGFEPNAFDGKDAEYAGTEGYDSTGRLVPYWNKIGGTMFVEPLLDYDTSDYYQLPKQLEQEVLTEPYLYQGELIVSYVSPIIREDEFIGIGGVDVSLNYIDEIVSNVTAFEKGYAFTVSNTGILLSHPVHKEWIGMKTLNDFNDPEIEIMAEDILVGQGGHIETADPTTGEDVIIFYEPVRTGNYSFILVIPKEDMLSDVTALRNELILISSLALIFMAGAAYLVAIFITRPINEIVSNFEDISDSALKGDLNRRAETDVVVDFRKIPSGLNDILDSLQIYSDDLEKANKELKSLDQMKDVFLSNVSHELRTPLTSIKGYTQNVYDESLGDINGPQKTSLGAVLRNADRLRRLVNSLLYISQAQAEIIEYDFKEYRIAEIMDSTIMDTIMLVEANELQIEKKVPSDLPTIEADKAHLVDMLNNIVDNAIKFTPPGGMITLGASDEENHLHLTVSDTGIGIPKELIPNLFKKFYQIDSSIRRKYGGTGLGLYICKKIVDAHSGEIWIESEPHKGTTVHIRLPKVRDGGEVGGNEE</sequence>
<dbReference type="PROSITE" id="PS50109">
    <property type="entry name" value="HIS_KIN"/>
    <property type="match status" value="1"/>
</dbReference>
<keyword evidence="6" id="KW-0808">Transferase</keyword>
<evidence type="ECO:0000256" key="7">
    <source>
        <dbReference type="ARBA" id="ARBA00022692"/>
    </source>
</evidence>
<dbReference type="CDD" id="cd12913">
    <property type="entry name" value="PDC1_MCP_like"/>
    <property type="match status" value="1"/>
</dbReference>
<evidence type="ECO:0000256" key="3">
    <source>
        <dbReference type="ARBA" id="ARBA00012438"/>
    </source>
</evidence>
<dbReference type="FunFam" id="3.30.565.10:FF:000006">
    <property type="entry name" value="Sensor histidine kinase WalK"/>
    <property type="match status" value="1"/>
</dbReference>
<dbReference type="FunFam" id="1.10.287.130:FF:000001">
    <property type="entry name" value="Two-component sensor histidine kinase"/>
    <property type="match status" value="1"/>
</dbReference>
<keyword evidence="9 13" id="KW-1133">Transmembrane helix</keyword>
<keyword evidence="4" id="KW-1003">Cell membrane</keyword>
<comment type="catalytic activity">
    <reaction evidence="1">
        <text>ATP + protein L-histidine = ADP + protein N-phospho-L-histidine.</text>
        <dbReference type="EC" id="2.7.13.3"/>
    </reaction>
</comment>
<reference evidence="15" key="1">
    <citation type="journal article" date="2021" name="mSystems">
        <title>Bacteria and Archaea Synergistically Convert Glycine Betaine to Biogenic Methane in the Formosa Cold Seep of the South China Sea.</title>
        <authorList>
            <person name="Li L."/>
            <person name="Zhang W."/>
            <person name="Zhang S."/>
            <person name="Song L."/>
            <person name="Sun Q."/>
            <person name="Zhang H."/>
            <person name="Xiang H."/>
            <person name="Dong X."/>
        </authorList>
    </citation>
    <scope>NUCLEOTIDE SEQUENCE</scope>
    <source>
        <strain evidence="15">LLY</strain>
    </source>
</reference>
<evidence type="ECO:0000256" key="9">
    <source>
        <dbReference type="ARBA" id="ARBA00022989"/>
    </source>
</evidence>
<dbReference type="Proteomes" id="UP001056766">
    <property type="component" value="Unassembled WGS sequence"/>
</dbReference>
<evidence type="ECO:0000313" key="15">
    <source>
        <dbReference type="EMBL" id="MCM1986642.1"/>
    </source>
</evidence>
<feature type="coiled-coil region" evidence="12">
    <location>
        <begin position="374"/>
        <end position="408"/>
    </location>
</feature>
<dbReference type="PANTHER" id="PTHR43711">
    <property type="entry name" value="TWO-COMPONENT HISTIDINE KINASE"/>
    <property type="match status" value="1"/>
</dbReference>
<keyword evidence="12" id="KW-0175">Coiled coil</keyword>
<keyword evidence="5" id="KW-0597">Phosphoprotein</keyword>
<evidence type="ECO:0000256" key="4">
    <source>
        <dbReference type="ARBA" id="ARBA00022475"/>
    </source>
</evidence>
<keyword evidence="11 13" id="KW-0472">Membrane</keyword>
<evidence type="ECO:0000256" key="2">
    <source>
        <dbReference type="ARBA" id="ARBA00004651"/>
    </source>
</evidence>
<dbReference type="InterPro" id="IPR003661">
    <property type="entry name" value="HisK_dim/P_dom"/>
</dbReference>
<keyword evidence="16" id="KW-1185">Reference proteome</keyword>
<dbReference type="GO" id="GO:0000155">
    <property type="term" value="F:phosphorelay sensor kinase activity"/>
    <property type="evidence" value="ECO:0007669"/>
    <property type="project" value="InterPro"/>
</dbReference>
<dbReference type="Pfam" id="PF02518">
    <property type="entry name" value="HATPase_c"/>
    <property type="match status" value="1"/>
</dbReference>
<feature type="transmembrane region" description="Helical" evidence="13">
    <location>
        <begin position="12"/>
        <end position="30"/>
    </location>
</feature>
<dbReference type="SMART" id="SM00387">
    <property type="entry name" value="HATPase_c"/>
    <property type="match status" value="1"/>
</dbReference>
<dbReference type="Gene3D" id="6.10.340.10">
    <property type="match status" value="1"/>
</dbReference>
<evidence type="ECO:0000256" key="1">
    <source>
        <dbReference type="ARBA" id="ARBA00000085"/>
    </source>
</evidence>
<dbReference type="PRINTS" id="PR00344">
    <property type="entry name" value="BCTRLSENSOR"/>
</dbReference>
<gene>
    <name evidence="15" type="ORF">KDK67_06460</name>
</gene>